<feature type="transmembrane region" description="Helical" evidence="2">
    <location>
        <begin position="461"/>
        <end position="483"/>
    </location>
</feature>
<name>A0ABW6U961_9ACTN</name>
<dbReference type="EMBL" id="JBIAWJ010000001">
    <property type="protein sequence ID" value="MFF4519986.1"/>
    <property type="molecule type" value="Genomic_DNA"/>
</dbReference>
<gene>
    <name evidence="4" type="ORF">ACFY1D_00695</name>
</gene>
<feature type="compositionally biased region" description="Gly residues" evidence="1">
    <location>
        <begin position="423"/>
        <end position="439"/>
    </location>
</feature>
<sequence length="509" mass="52353">MGRRTVWWRALAAVGAALCTTAALPAQAAAAGTPAPYTFAEDATRVEGMPSTTGAVRLAPGKTYRSSIREGGKLYYRLELGNGANAYVSATAVPRMGTAVASAEGVKVTVQDVNGHRCSSETARFGPTGSPRPVTAWASRQIGRDPYMCQEAGTYYVLVERVGTVASSQGTQGTQGTRSSQGLRGSQRSQRSQESRESQEASGEAWGLELGYVLEPLLKQTGSTSAPEVGNSTSPAAVTGDAKRRRGGTSFTTASAVAQGVWEETDGIRAGQTLYYRVPVDWGQQLYATAELGGSGSGDDGYVGNALVMSLYNPVRGFVDDATAGYDGRQRSADLDRIPPVRYDNRFARDDRMSGMRFAGWYYLAVHLGAPVAERFGEGPFGLTLRVGVAGSAAEGPGYLGTSEPAGVFEITAADQEAAESGSVGGATGAGEESGGSAGSGTAEASDGARGIGDDHTAMKLVAVAGIGTGSLLVLGLGVWTVAARRRTGVGAAGQGVAVKGPGHGAPRR</sequence>
<feature type="compositionally biased region" description="Low complexity" evidence="1">
    <location>
        <begin position="175"/>
        <end position="190"/>
    </location>
</feature>
<comment type="caution">
    <text evidence="4">The sequence shown here is derived from an EMBL/GenBank/DDBJ whole genome shotgun (WGS) entry which is preliminary data.</text>
</comment>
<feature type="compositionally biased region" description="Polar residues" evidence="1">
    <location>
        <begin position="222"/>
        <end position="236"/>
    </location>
</feature>
<keyword evidence="3" id="KW-0732">Signal</keyword>
<accession>A0ABW6U961</accession>
<organism evidence="4 5">
    <name type="scientific">Streptomyces bluensis</name>
    <dbReference type="NCBI Taxonomy" id="33897"/>
    <lineage>
        <taxon>Bacteria</taxon>
        <taxon>Bacillati</taxon>
        <taxon>Actinomycetota</taxon>
        <taxon>Actinomycetes</taxon>
        <taxon>Kitasatosporales</taxon>
        <taxon>Streptomycetaceae</taxon>
        <taxon>Streptomyces</taxon>
    </lineage>
</organism>
<proteinExistence type="predicted"/>
<keyword evidence="2" id="KW-0472">Membrane</keyword>
<reference evidence="4 5" key="1">
    <citation type="submission" date="2024-10" db="EMBL/GenBank/DDBJ databases">
        <title>The Natural Products Discovery Center: Release of the First 8490 Sequenced Strains for Exploring Actinobacteria Biosynthetic Diversity.</title>
        <authorList>
            <person name="Kalkreuter E."/>
            <person name="Kautsar S.A."/>
            <person name="Yang D."/>
            <person name="Bader C.D."/>
            <person name="Teijaro C.N."/>
            <person name="Fluegel L."/>
            <person name="Davis C.M."/>
            <person name="Simpson J.R."/>
            <person name="Lauterbach L."/>
            <person name="Steele A.D."/>
            <person name="Gui C."/>
            <person name="Meng S."/>
            <person name="Li G."/>
            <person name="Viehrig K."/>
            <person name="Ye F."/>
            <person name="Su P."/>
            <person name="Kiefer A.F."/>
            <person name="Nichols A."/>
            <person name="Cepeda A.J."/>
            <person name="Yan W."/>
            <person name="Fan B."/>
            <person name="Jiang Y."/>
            <person name="Adhikari A."/>
            <person name="Zheng C.-J."/>
            <person name="Schuster L."/>
            <person name="Cowan T.M."/>
            <person name="Smanski M.J."/>
            <person name="Chevrette M.G."/>
            <person name="De Carvalho L.P.S."/>
            <person name="Shen B."/>
        </authorList>
    </citation>
    <scope>NUCLEOTIDE SEQUENCE [LARGE SCALE GENOMIC DNA]</scope>
    <source>
        <strain evidence="4 5">NPDC001390</strain>
    </source>
</reference>
<protein>
    <submittedName>
        <fullName evidence="4">Uncharacterized protein</fullName>
    </submittedName>
</protein>
<feature type="region of interest" description="Disordered" evidence="1">
    <location>
        <begin position="222"/>
        <end position="250"/>
    </location>
</feature>
<evidence type="ECO:0000256" key="3">
    <source>
        <dbReference type="SAM" id="SignalP"/>
    </source>
</evidence>
<keyword evidence="2" id="KW-0812">Transmembrane</keyword>
<dbReference type="RefSeq" id="WP_387882513.1">
    <property type="nucleotide sequence ID" value="NZ_JBIAWJ010000001.1"/>
</dbReference>
<feature type="chain" id="PRO_5046794839" evidence="3">
    <location>
        <begin position="29"/>
        <end position="509"/>
    </location>
</feature>
<keyword evidence="2" id="KW-1133">Transmembrane helix</keyword>
<evidence type="ECO:0000256" key="1">
    <source>
        <dbReference type="SAM" id="MobiDB-lite"/>
    </source>
</evidence>
<feature type="compositionally biased region" description="Low complexity" evidence="1">
    <location>
        <begin position="440"/>
        <end position="449"/>
    </location>
</feature>
<evidence type="ECO:0000313" key="4">
    <source>
        <dbReference type="EMBL" id="MFF4519986.1"/>
    </source>
</evidence>
<evidence type="ECO:0000256" key="2">
    <source>
        <dbReference type="SAM" id="Phobius"/>
    </source>
</evidence>
<feature type="signal peptide" evidence="3">
    <location>
        <begin position="1"/>
        <end position="28"/>
    </location>
</feature>
<evidence type="ECO:0000313" key="5">
    <source>
        <dbReference type="Proteomes" id="UP001602058"/>
    </source>
</evidence>
<keyword evidence="5" id="KW-1185">Reference proteome</keyword>
<feature type="region of interest" description="Disordered" evidence="1">
    <location>
        <begin position="419"/>
        <end position="451"/>
    </location>
</feature>
<feature type="region of interest" description="Disordered" evidence="1">
    <location>
        <begin position="166"/>
        <end position="203"/>
    </location>
</feature>
<dbReference type="Proteomes" id="UP001602058">
    <property type="component" value="Unassembled WGS sequence"/>
</dbReference>